<evidence type="ECO:0000256" key="1">
    <source>
        <dbReference type="ARBA" id="ARBA00007441"/>
    </source>
</evidence>
<feature type="domain" description="Aminotransferase class I/classII large" evidence="3">
    <location>
        <begin position="52"/>
        <end position="385"/>
    </location>
</feature>
<dbReference type="EMBL" id="RSDZ01000102">
    <property type="protein sequence ID" value="RXG43525.1"/>
    <property type="molecule type" value="Genomic_DNA"/>
</dbReference>
<evidence type="ECO:0000259" key="3">
    <source>
        <dbReference type="Pfam" id="PF00155"/>
    </source>
</evidence>
<sequence length="394" mass="42172">MVGLAPFEVERWMDEYERTPGVINIAETCAASISIDELVALSEDKSGKSPIDTSTCLVYGAIPGSEALRSNIASQHENLSSENVLITQGAIAANFLTLYALVGPGDHVICVYPTYQQLYSVPRSLGADVTLWKLTAENGFVPDVAELEALVRPNTKMIIINNPNNPTGASIPRSVLAALVGTARARDMTILSDEVYRPLFHALHDDAGAAVPPSITGLGYDKVIATGSMSKAYALAGLRIGWAASPSAALLARLASARDYTTISVSRLDDQVAAYALAPPVRAPLLRRNVALARTNRALVEAFVDAHAGVCSWVRPSAGTTAFLRFERDGAPVDDVAFARDVLDRTKVFFVPGSKCFGDGGDFKGYVRIGYVCHTEVLKEGLEKLGGYLEAHFK</sequence>
<dbReference type="GO" id="GO:0030170">
    <property type="term" value="F:pyridoxal phosphate binding"/>
    <property type="evidence" value="ECO:0007669"/>
    <property type="project" value="InterPro"/>
</dbReference>
<evidence type="ECO:0000313" key="4">
    <source>
        <dbReference type="EMBL" id="RXG43525.1"/>
    </source>
</evidence>
<organism evidence="4 5">
    <name type="scientific">Verticillium dahliae</name>
    <name type="common">Verticillium wilt</name>
    <dbReference type="NCBI Taxonomy" id="27337"/>
    <lineage>
        <taxon>Eukaryota</taxon>
        <taxon>Fungi</taxon>
        <taxon>Dikarya</taxon>
        <taxon>Ascomycota</taxon>
        <taxon>Pezizomycotina</taxon>
        <taxon>Sordariomycetes</taxon>
        <taxon>Hypocreomycetidae</taxon>
        <taxon>Glomerellales</taxon>
        <taxon>Plectosphaerellaceae</taxon>
        <taxon>Verticillium</taxon>
    </lineage>
</organism>
<name>A0A444RR35_VERDA</name>
<dbReference type="InterPro" id="IPR004838">
    <property type="entry name" value="NHTrfase_class1_PyrdxlP-BS"/>
</dbReference>
<protein>
    <recommendedName>
        <fullName evidence="3">Aminotransferase class I/classII large domain-containing protein</fullName>
    </recommendedName>
</protein>
<evidence type="ECO:0000313" key="5">
    <source>
        <dbReference type="Proteomes" id="UP000288725"/>
    </source>
</evidence>
<keyword evidence="2" id="KW-0663">Pyridoxal phosphate</keyword>
<comment type="caution">
    <text evidence="4">The sequence shown here is derived from an EMBL/GenBank/DDBJ whole genome shotgun (WGS) entry which is preliminary data.</text>
</comment>
<dbReference type="Gene3D" id="3.40.640.10">
    <property type="entry name" value="Type I PLP-dependent aspartate aminotransferase-like (Major domain)"/>
    <property type="match status" value="1"/>
</dbReference>
<dbReference type="InterPro" id="IPR004839">
    <property type="entry name" value="Aminotransferase_I/II_large"/>
</dbReference>
<accession>A0A444RR35</accession>
<dbReference type="GO" id="GO:0003824">
    <property type="term" value="F:catalytic activity"/>
    <property type="evidence" value="ECO:0007669"/>
    <property type="project" value="InterPro"/>
</dbReference>
<evidence type="ECO:0000256" key="2">
    <source>
        <dbReference type="ARBA" id="ARBA00022898"/>
    </source>
</evidence>
<dbReference type="Pfam" id="PF00155">
    <property type="entry name" value="Aminotran_1_2"/>
    <property type="match status" value="1"/>
</dbReference>
<dbReference type="InterPro" id="IPR015424">
    <property type="entry name" value="PyrdxlP-dep_Trfase"/>
</dbReference>
<comment type="similarity">
    <text evidence="1">Belongs to the class-I pyridoxal-phosphate-dependent aminotransferase family.</text>
</comment>
<gene>
    <name evidence="4" type="ORF">VDGE_01112</name>
</gene>
<proteinExistence type="inferred from homology"/>
<dbReference type="AlphaFoldDB" id="A0A444RR35"/>
<dbReference type="PROSITE" id="PS00105">
    <property type="entry name" value="AA_TRANSFER_CLASS_1"/>
    <property type="match status" value="1"/>
</dbReference>
<dbReference type="PANTHER" id="PTHR43510">
    <property type="entry name" value="AMINOTRANSFERASE FUNCTION, HYPOTHETICAL (EUROFUNG)"/>
    <property type="match status" value="1"/>
</dbReference>
<dbReference type="Proteomes" id="UP000288725">
    <property type="component" value="Chromosome 1"/>
</dbReference>
<dbReference type="InterPro" id="IPR015422">
    <property type="entry name" value="PyrdxlP-dep_Trfase_small"/>
</dbReference>
<dbReference type="PANTHER" id="PTHR43510:SF1">
    <property type="entry name" value="AMINOTRANSFERASE FUNCTION, HYPOTHETICAL (EUROFUNG)"/>
    <property type="match status" value="1"/>
</dbReference>
<reference evidence="4 5" key="1">
    <citation type="submission" date="2018-12" db="EMBL/GenBank/DDBJ databases">
        <title>Genome of Verticillium dahliae isolate Getta Getta.</title>
        <authorList>
            <person name="Gardiner D.M."/>
        </authorList>
    </citation>
    <scope>NUCLEOTIDE SEQUENCE [LARGE SCALE GENOMIC DNA]</scope>
    <source>
        <strain evidence="4 5">Getta Getta</strain>
    </source>
</reference>
<dbReference type="CDD" id="cd00609">
    <property type="entry name" value="AAT_like"/>
    <property type="match status" value="1"/>
</dbReference>
<dbReference type="Gene3D" id="3.90.1150.10">
    <property type="entry name" value="Aspartate Aminotransferase, domain 1"/>
    <property type="match status" value="1"/>
</dbReference>
<dbReference type="InterPro" id="IPR015421">
    <property type="entry name" value="PyrdxlP-dep_Trfase_major"/>
</dbReference>
<dbReference type="SUPFAM" id="SSF53383">
    <property type="entry name" value="PLP-dependent transferases"/>
    <property type="match status" value="1"/>
</dbReference>